<sequence length="233" mass="25092">MNVETPDTEPLEFTGVARGDNGPREAVATVLRDADAYAELLEGEPPTDPPIDWATEVVTAVALGARPSGTVVRIEEIRFYHLGIRGGTVDVMYREVPGNGDDDRVTYPYHAVRSSSFGHAFFHPIGVDDVPSALFRDWRGPIRTDNDGVGTYLPREDAPLSRSVAGFSVEEDGAFTAVHDGPADGPVSVPGRWQATADGLSVALDDGRAFRLDLVSVDEQELRARVGEEPSSC</sequence>
<dbReference type="RefSeq" id="WP_077341903.1">
    <property type="nucleotide sequence ID" value="NZ_CP019605.1"/>
</dbReference>
<proteinExistence type="predicted"/>
<gene>
    <name evidence="2" type="ORF">RPIT_07210</name>
</gene>
<dbReference type="EMBL" id="CP019605">
    <property type="protein sequence ID" value="AQP44626.1"/>
    <property type="molecule type" value="Genomic_DNA"/>
</dbReference>
<evidence type="ECO:0000256" key="1">
    <source>
        <dbReference type="SAM" id="MobiDB-lite"/>
    </source>
</evidence>
<protein>
    <submittedName>
        <fullName evidence="2">Uncharacterized protein</fullName>
    </submittedName>
</protein>
<dbReference type="OrthoDB" id="9758822at2"/>
<reference evidence="2 3" key="1">
    <citation type="journal article" date="2016" name="Int. J. Syst. Evol. Microbiol.">
        <title>Tessaracoccus flavus sp. nov., isolated from the drainage system of a lindane-producing factory.</title>
        <authorList>
            <person name="Kumari R."/>
            <person name="Singh P."/>
            <person name="Schumann P."/>
            <person name="Lal R."/>
        </authorList>
    </citation>
    <scope>NUCLEOTIDE SEQUENCE [LARGE SCALE GENOMIC DNA]</scope>
    <source>
        <strain evidence="2 3">RP1T</strain>
    </source>
</reference>
<name>A0A1Q2CEU4_9ACTN</name>
<accession>A0A1Q2CEU4</accession>
<dbReference type="Proteomes" id="UP000188324">
    <property type="component" value="Chromosome"/>
</dbReference>
<feature type="region of interest" description="Disordered" evidence="1">
    <location>
        <begin position="1"/>
        <end position="20"/>
    </location>
</feature>
<evidence type="ECO:0000313" key="3">
    <source>
        <dbReference type="Proteomes" id="UP000188324"/>
    </source>
</evidence>
<keyword evidence="3" id="KW-1185">Reference proteome</keyword>
<organism evidence="2 3">
    <name type="scientific">Tessaracoccus flavus</name>
    <dbReference type="NCBI Taxonomy" id="1610493"/>
    <lineage>
        <taxon>Bacteria</taxon>
        <taxon>Bacillati</taxon>
        <taxon>Actinomycetota</taxon>
        <taxon>Actinomycetes</taxon>
        <taxon>Propionibacteriales</taxon>
        <taxon>Propionibacteriaceae</taxon>
        <taxon>Tessaracoccus</taxon>
    </lineage>
</organism>
<evidence type="ECO:0000313" key="2">
    <source>
        <dbReference type="EMBL" id="AQP44626.1"/>
    </source>
</evidence>
<dbReference type="AlphaFoldDB" id="A0A1Q2CEU4"/>
<feature type="compositionally biased region" description="Acidic residues" evidence="1">
    <location>
        <begin position="1"/>
        <end position="10"/>
    </location>
</feature>
<dbReference type="KEGG" id="tfl:RPIT_07210"/>